<protein>
    <submittedName>
        <fullName evidence="2">Uncharacterized protein</fullName>
    </submittedName>
</protein>
<sequence length="116" mass="13348">MKLDEIGKELSKLANFEVEVYIKRGELIFAAKEYFSSATEWLSWSKNYLGTGKASHYKYVTLYKCFNNGTFGKEMKILSTQVLYSLSKDEILRNKARVALNAGVKVDDFWVKNNQS</sequence>
<evidence type="ECO:0000313" key="3">
    <source>
        <dbReference type="Proteomes" id="UP000434870"/>
    </source>
</evidence>
<evidence type="ECO:0000313" key="1">
    <source>
        <dbReference type="EMBL" id="KAB2822929.1"/>
    </source>
</evidence>
<dbReference type="Proteomes" id="UP000434870">
    <property type="component" value="Unassembled WGS sequence"/>
</dbReference>
<proteinExistence type="predicted"/>
<dbReference type="RefSeq" id="WP_151656807.1">
    <property type="nucleotide sequence ID" value="NZ_WBVP01000035.1"/>
</dbReference>
<dbReference type="EMBL" id="WBVP01000073">
    <property type="protein sequence ID" value="KAB2822929.1"/>
    <property type="molecule type" value="Genomic_DNA"/>
</dbReference>
<accession>A0A6N6RNW4</accession>
<dbReference type="EMBL" id="WBVP01000035">
    <property type="protein sequence ID" value="KAB2823134.1"/>
    <property type="molecule type" value="Genomic_DNA"/>
</dbReference>
<name>A0A6N6RNW4_9GAMM</name>
<organism evidence="2 3">
    <name type="scientific">Aliivibrio finisterrensis</name>
    <dbReference type="NCBI Taxonomy" id="511998"/>
    <lineage>
        <taxon>Bacteria</taxon>
        <taxon>Pseudomonadati</taxon>
        <taxon>Pseudomonadota</taxon>
        <taxon>Gammaproteobacteria</taxon>
        <taxon>Vibrionales</taxon>
        <taxon>Vibrionaceae</taxon>
        <taxon>Aliivibrio</taxon>
    </lineage>
</organism>
<reference evidence="2 3" key="1">
    <citation type="submission" date="2019-09" db="EMBL/GenBank/DDBJ databases">
        <title>Genome of Aliivibrio finisterrensis LMG 23869 (type strain).</title>
        <authorList>
            <person name="Bowman J.P."/>
        </authorList>
    </citation>
    <scope>NUCLEOTIDE SEQUENCE [LARGE SCALE GENOMIC DNA]</scope>
    <source>
        <strain evidence="2 3">LMG 23869</strain>
    </source>
</reference>
<comment type="caution">
    <text evidence="2">The sequence shown here is derived from an EMBL/GenBank/DDBJ whole genome shotgun (WGS) entry which is preliminary data.</text>
</comment>
<gene>
    <name evidence="2" type="ORF">F8B77_16845</name>
    <name evidence="1" type="ORF">F8B77_17310</name>
</gene>
<evidence type="ECO:0000313" key="2">
    <source>
        <dbReference type="EMBL" id="KAB2823134.1"/>
    </source>
</evidence>
<dbReference type="AlphaFoldDB" id="A0A6N6RNW4"/>